<name>A0A0Q0XNQ1_9FLAO</name>
<dbReference type="Pfam" id="PF12704">
    <property type="entry name" value="MacB_PCD"/>
    <property type="match status" value="1"/>
</dbReference>
<dbReference type="STRING" id="346185.AAY42_12885"/>
<keyword evidence="10" id="KW-1185">Reference proteome</keyword>
<feature type="domain" description="ABC3 transporter permease C-terminal" evidence="7">
    <location>
        <begin position="697"/>
        <end position="807"/>
    </location>
</feature>
<dbReference type="RefSeq" id="WP_055395863.1">
    <property type="nucleotide sequence ID" value="NZ_LCTZ01000002.1"/>
</dbReference>
<evidence type="ECO:0000259" key="7">
    <source>
        <dbReference type="Pfam" id="PF02687"/>
    </source>
</evidence>
<comment type="subcellular location">
    <subcellularLocation>
        <location evidence="1">Cell membrane</location>
        <topology evidence="1">Multi-pass membrane protein</topology>
    </subcellularLocation>
</comment>
<protein>
    <submittedName>
        <fullName evidence="9">Cell division protein FtsX</fullName>
    </submittedName>
</protein>
<evidence type="ECO:0000256" key="1">
    <source>
        <dbReference type="ARBA" id="ARBA00004651"/>
    </source>
</evidence>
<keyword evidence="9" id="KW-0132">Cell division</keyword>
<feature type="domain" description="MacB-like periplasmic core" evidence="8">
    <location>
        <begin position="20"/>
        <end position="250"/>
    </location>
</feature>
<evidence type="ECO:0000256" key="5">
    <source>
        <dbReference type="ARBA" id="ARBA00023136"/>
    </source>
</evidence>
<dbReference type="GO" id="GO:0005886">
    <property type="term" value="C:plasma membrane"/>
    <property type="evidence" value="ECO:0007669"/>
    <property type="project" value="UniProtKB-SubCell"/>
</dbReference>
<evidence type="ECO:0000256" key="6">
    <source>
        <dbReference type="SAM" id="Phobius"/>
    </source>
</evidence>
<proteinExistence type="predicted"/>
<reference evidence="9 10" key="1">
    <citation type="submission" date="2015-04" db="EMBL/GenBank/DDBJ databases">
        <title>Complete genome of flavobacterium.</title>
        <authorList>
            <person name="Kwon Y.M."/>
            <person name="Kim S.-J."/>
        </authorList>
    </citation>
    <scope>NUCLEOTIDE SEQUENCE [LARGE SCALE GENOMIC DNA]</scope>
    <source>
        <strain evidence="9 10">DK169</strain>
    </source>
</reference>
<dbReference type="InterPro" id="IPR025857">
    <property type="entry name" value="MacB_PCD"/>
</dbReference>
<dbReference type="PANTHER" id="PTHR30572:SF18">
    <property type="entry name" value="ABC-TYPE MACROLIDE FAMILY EXPORT SYSTEM PERMEASE COMPONENT 2"/>
    <property type="match status" value="1"/>
</dbReference>
<feature type="transmembrane region" description="Helical" evidence="6">
    <location>
        <begin position="344"/>
        <end position="371"/>
    </location>
</feature>
<dbReference type="AlphaFoldDB" id="A0A0Q0XNQ1"/>
<sequence>MLKNHLKIAFRNIWKNKFFSAIHIIGLSIGLSAAFVIGVIIYYDMTFDTFHPDADRIYRVTTDFTTPVGNFHNRGVAVPLAEALDQDVPGIELVTSFFNTRFQKVENKATGRIFKSPDDMIYAQGNYFDLIHYDWLVGTPNGVLSSPNEVVLTETRAAQYFPNTPLKKVLGSVLTYNDSIPVEVVGVVSDFQKRTDFVFKEFLSFKTAISAGEKEKVFNKKWNSTNSGTQIFIKLEDHQSLGIIQNRLDAIAKANEDEQIRNTGQERSFNLQPLSDLHFNPNYGIFNNVGHLGNKNILIGLSLAALFLLLLACINFINLNTAQATKRSMEIGIRKTLGSSRKQLVLQFMGETFLLTSAAALVSLALSPWLLHMFVDFIPKGVDYTLFYQPQVLLSIAGLLVLVSLLSGFYPALFQSRFQPISVLKNRLVSGESKWPLRKYLTIFQFIIAQIFIVATLFVGKQLNYVMKRDMGFKTEANVYIRGLQVDDFGKRNVFAEKLRSFPQISEVSMGGPPPASSNMFASTFTFIKDESKIHTDVELLFGDLNYRKLYDINLLAGRARLNDTIGEYVINQTYARLLGFENPNDAIGHMLKVNDKSNPIVGVMEDFNQRSLRSAIKPMALVGDRDRKEYSQFNIIHFSLQDTASEKWSNVIADIEETWKSLYPQANFDLHFMDDTIKRFYEQERKTTVLLNWATGLAILISCLGLLGLVIHTTERRTKEIGVRKVLGASLGQLNLLLCKEFLILVAIAFVIAAPIAWWGVSNWLQGFAYKTQLNWWVFVLSVTAMLLIALAIISIRTIAAANANPIKSLRME</sequence>
<accession>A0A0Q0XNQ1</accession>
<dbReference type="PATRIC" id="fig|1547436.3.peg.2661"/>
<evidence type="ECO:0000256" key="4">
    <source>
        <dbReference type="ARBA" id="ARBA00022989"/>
    </source>
</evidence>
<keyword evidence="5 6" id="KW-0472">Membrane</keyword>
<feature type="transmembrane region" description="Helical" evidence="6">
    <location>
        <begin position="297"/>
        <end position="319"/>
    </location>
</feature>
<dbReference type="EMBL" id="LCTZ01000002">
    <property type="protein sequence ID" value="KQC30674.1"/>
    <property type="molecule type" value="Genomic_DNA"/>
</dbReference>
<feature type="domain" description="ABC3 transporter permease C-terminal" evidence="7">
    <location>
        <begin position="303"/>
        <end position="420"/>
    </location>
</feature>
<keyword evidence="9" id="KW-0131">Cell cycle</keyword>
<keyword evidence="4 6" id="KW-1133">Transmembrane helix</keyword>
<dbReference type="Pfam" id="PF02687">
    <property type="entry name" value="FtsX"/>
    <property type="match status" value="2"/>
</dbReference>
<feature type="transmembrane region" description="Helical" evidence="6">
    <location>
        <begin position="21"/>
        <end position="43"/>
    </location>
</feature>
<evidence type="ECO:0000313" key="10">
    <source>
        <dbReference type="Proteomes" id="UP000050827"/>
    </source>
</evidence>
<feature type="transmembrane region" description="Helical" evidence="6">
    <location>
        <begin position="440"/>
        <end position="460"/>
    </location>
</feature>
<feature type="transmembrane region" description="Helical" evidence="6">
    <location>
        <begin position="743"/>
        <end position="762"/>
    </location>
</feature>
<dbReference type="InterPro" id="IPR050250">
    <property type="entry name" value="Macrolide_Exporter_MacB"/>
</dbReference>
<dbReference type="PANTHER" id="PTHR30572">
    <property type="entry name" value="MEMBRANE COMPONENT OF TRANSPORTER-RELATED"/>
    <property type="match status" value="1"/>
</dbReference>
<evidence type="ECO:0000259" key="8">
    <source>
        <dbReference type="Pfam" id="PF12704"/>
    </source>
</evidence>
<feature type="transmembrane region" description="Helical" evidence="6">
    <location>
        <begin position="777"/>
        <end position="803"/>
    </location>
</feature>
<dbReference type="Proteomes" id="UP000050827">
    <property type="component" value="Unassembled WGS sequence"/>
</dbReference>
<feature type="transmembrane region" description="Helical" evidence="6">
    <location>
        <begin position="691"/>
        <end position="712"/>
    </location>
</feature>
<dbReference type="InterPro" id="IPR003838">
    <property type="entry name" value="ABC3_permease_C"/>
</dbReference>
<gene>
    <name evidence="9" type="ORF">AAY42_12885</name>
</gene>
<dbReference type="GO" id="GO:0051301">
    <property type="term" value="P:cell division"/>
    <property type="evidence" value="ECO:0007669"/>
    <property type="project" value="UniProtKB-KW"/>
</dbReference>
<comment type="caution">
    <text evidence="9">The sequence shown here is derived from an EMBL/GenBank/DDBJ whole genome shotgun (WGS) entry which is preliminary data.</text>
</comment>
<evidence type="ECO:0000313" key="9">
    <source>
        <dbReference type="EMBL" id="KQC30674.1"/>
    </source>
</evidence>
<evidence type="ECO:0000256" key="3">
    <source>
        <dbReference type="ARBA" id="ARBA00022692"/>
    </source>
</evidence>
<keyword evidence="2" id="KW-1003">Cell membrane</keyword>
<dbReference type="OrthoDB" id="8740261at2"/>
<dbReference type="GO" id="GO:0022857">
    <property type="term" value="F:transmembrane transporter activity"/>
    <property type="evidence" value="ECO:0007669"/>
    <property type="project" value="TreeGrafter"/>
</dbReference>
<feature type="transmembrane region" description="Helical" evidence="6">
    <location>
        <begin position="391"/>
        <end position="413"/>
    </location>
</feature>
<organism evidence="9 10">
    <name type="scientific">Flagellimonas eckloniae</name>
    <dbReference type="NCBI Taxonomy" id="346185"/>
    <lineage>
        <taxon>Bacteria</taxon>
        <taxon>Pseudomonadati</taxon>
        <taxon>Bacteroidota</taxon>
        <taxon>Flavobacteriia</taxon>
        <taxon>Flavobacteriales</taxon>
        <taxon>Flavobacteriaceae</taxon>
        <taxon>Flagellimonas</taxon>
    </lineage>
</organism>
<evidence type="ECO:0000256" key="2">
    <source>
        <dbReference type="ARBA" id="ARBA00022475"/>
    </source>
</evidence>
<keyword evidence="3 6" id="KW-0812">Transmembrane</keyword>